<evidence type="ECO:0000256" key="1">
    <source>
        <dbReference type="ARBA" id="ARBA00000082"/>
    </source>
</evidence>
<keyword evidence="5" id="KW-0966">Cell projection</keyword>
<dbReference type="Pfam" id="PF00334">
    <property type="entry name" value="NDK"/>
    <property type="match status" value="1"/>
</dbReference>
<feature type="binding site" evidence="6">
    <location>
        <position position="881"/>
    </location>
    <ligand>
        <name>ATP</name>
        <dbReference type="ChEBI" id="CHEBI:30616"/>
    </ligand>
</feature>
<dbReference type="InterPro" id="IPR036465">
    <property type="entry name" value="vWFA_dom_sf"/>
</dbReference>
<dbReference type="Gene3D" id="3.40.50.410">
    <property type="entry name" value="von Willebrand factor, type A domain"/>
    <property type="match status" value="1"/>
</dbReference>
<comment type="catalytic activity">
    <reaction evidence="2">
        <text>a ribonucleoside 5'-diphosphate + ATP = a ribonucleoside 5'-triphosphate + ADP</text>
        <dbReference type="Rhea" id="RHEA:18113"/>
        <dbReference type="ChEBI" id="CHEBI:30616"/>
        <dbReference type="ChEBI" id="CHEBI:57930"/>
        <dbReference type="ChEBI" id="CHEBI:61557"/>
        <dbReference type="ChEBI" id="CHEBI:456216"/>
        <dbReference type="EC" id="2.7.4.6"/>
    </reaction>
</comment>
<feature type="binding site" evidence="6">
    <location>
        <position position="911"/>
    </location>
    <ligand>
        <name>ATP</name>
        <dbReference type="ChEBI" id="CHEBI:30616"/>
    </ligand>
</feature>
<dbReference type="InterPro" id="IPR001564">
    <property type="entry name" value="Nucleoside_diP_kinase"/>
</dbReference>
<dbReference type="GO" id="GO:0006228">
    <property type="term" value="P:UTP biosynthetic process"/>
    <property type="evidence" value="ECO:0007669"/>
    <property type="project" value="InterPro"/>
</dbReference>
<accession>A0AAP0R2W2</accession>
<evidence type="ECO:0000259" key="8">
    <source>
        <dbReference type="PROSITE" id="PS50234"/>
    </source>
</evidence>
<dbReference type="InterPro" id="IPR036850">
    <property type="entry name" value="NDK-like_dom_sf"/>
</dbReference>
<sequence length="936" mass="103504">MASEFESCVNYGLNLSKRIYYGKEPGSGRAVMPPGMTRQPESYLPEAVMVYAVVGEPQIVDNPDVPSYQPYVHGKCQPPALIPLHMHGVEMEVDCCLDTAFVAFNGSWRVHCIMAGRQCDCRIAVPLGERGSLLGVEVEIDGRSYQSKLISLDDAEYKENVGKSKGDGRYLKGQIYTLRIPQVDGGSTLSIKVNWSQKLTYEEGQFCLSVPFTFPAYVIPLGRKIPKSEKIILNVNSGVSEQIVGKCSSHPLKELSREVGKLSFSYEAEVKRWSNSDFKFSYTVASTDLFGGVLLQSPSLHDFDQRQIFCLYLFPGKSQSRKVFRKDVVFLVDVSGSMQGVLLEQTKNALSASLSKLNPQDSFNIIAFNGETHLFSSSMKLASQGTIINATQWLSSLVAGGGTNILLPIKQAIKLLSDTSESIPLIFLITDGTVGDERGICNEIKSYLTSTRSISPRICTFGVGLYCNHYFLQILAQIGRGYYDSAYDPGSVDYRIRRFFTAASSVFLTNMTLETSKHLNSLELFPSHIPDFCLECPLIVSGRYSGNFGDSVQVSGTMADTSNFIIELKAQNAKDIPLDRLLARRQIEILTAQAWFSESKELEEKVAKMSIQTGVPSEYTCMILFPSGSKTSEPVFLKELLNKVDLLKRVDSTSQKNILLGSLGVGFGNLKATAENVPPGTEETKSSDATEMLVNAASICCGRLLDRICCRETTENESANAGYRFGQEEETYNIVAAHGYFGRLIFQYASFNNSRSLHFFLAAWPVEDATTYESILVEIYIHVGAMDRSLSNGSVEKEKTLAMIKPDGLSGNYTDEIKKVILESGFSILRERVVRLDEDGAKTFYAEHSSRSFFSSLIKYMTSGPVLAMVLEKENAITDWRALIGPTDAKKAKISHPHSIRAMCGLDSEKNCVHGSDSPESAQREMSFFFQEMSSG</sequence>
<dbReference type="SMART" id="SM00562">
    <property type="entry name" value="NDK"/>
    <property type="match status" value="1"/>
</dbReference>
<dbReference type="Gene3D" id="3.30.70.141">
    <property type="entry name" value="Nucleoside diphosphate kinase-like domain"/>
    <property type="match status" value="1"/>
</dbReference>
<dbReference type="GO" id="GO:0006183">
    <property type="term" value="P:GTP biosynthetic process"/>
    <property type="evidence" value="ECO:0007669"/>
    <property type="project" value="InterPro"/>
</dbReference>
<dbReference type="PRINTS" id="PR01243">
    <property type="entry name" value="NUCDPKINASE"/>
</dbReference>
<feature type="binding site" evidence="6">
    <location>
        <position position="805"/>
    </location>
    <ligand>
        <name>ATP</name>
        <dbReference type="ChEBI" id="CHEBI:30616"/>
    </ligand>
</feature>
<dbReference type="EMBL" id="JBCGBO010000001">
    <property type="protein sequence ID" value="KAK9228856.1"/>
    <property type="molecule type" value="Genomic_DNA"/>
</dbReference>
<proteinExistence type="inferred from homology"/>
<dbReference type="SUPFAM" id="SSF53300">
    <property type="entry name" value="vWA-like"/>
    <property type="match status" value="1"/>
</dbReference>
<evidence type="ECO:0000256" key="2">
    <source>
        <dbReference type="ARBA" id="ARBA00000937"/>
    </source>
</evidence>
<dbReference type="Proteomes" id="UP001428341">
    <property type="component" value="Unassembled WGS sequence"/>
</dbReference>
<comment type="catalytic activity">
    <reaction evidence="1">
        <text>a 2'-deoxyribonucleoside 5'-diphosphate + ATP = a 2'-deoxyribonucleoside 5'-triphosphate + ADP</text>
        <dbReference type="Rhea" id="RHEA:44640"/>
        <dbReference type="ChEBI" id="CHEBI:30616"/>
        <dbReference type="ChEBI" id="CHEBI:61560"/>
        <dbReference type="ChEBI" id="CHEBI:73316"/>
        <dbReference type="ChEBI" id="CHEBI:456216"/>
        <dbReference type="EC" id="2.7.4.6"/>
    </reaction>
</comment>
<dbReference type="AlphaFoldDB" id="A0AAP0R2W2"/>
<dbReference type="FunFam" id="3.30.70.141:FF:000010">
    <property type="entry name" value="Nucleoside diphosphate kinase 7"/>
    <property type="match status" value="1"/>
</dbReference>
<gene>
    <name evidence="9" type="ORF">WN944_021813</name>
</gene>
<keyword evidence="4" id="KW-0378">Hydrolase</keyword>
<dbReference type="PANTHER" id="PTHR46503">
    <property type="entry name" value="INTER-ALPHA-TRYPSIN INHIBITOR HEAVY CHAIN-LIKE PROTEIN"/>
    <property type="match status" value="1"/>
</dbReference>
<feature type="domain" description="VWFA" evidence="8">
    <location>
        <begin position="327"/>
        <end position="503"/>
    </location>
</feature>
<dbReference type="SMART" id="SM00327">
    <property type="entry name" value="VWA"/>
    <property type="match status" value="1"/>
</dbReference>
<dbReference type="InterPro" id="IPR002035">
    <property type="entry name" value="VWF_A"/>
</dbReference>
<dbReference type="Pfam" id="PF13768">
    <property type="entry name" value="VWA_3"/>
    <property type="match status" value="1"/>
</dbReference>
<evidence type="ECO:0000256" key="7">
    <source>
        <dbReference type="RuleBase" id="RU004011"/>
    </source>
</evidence>
<name>A0AAP0R2W2_9ROSI</name>
<dbReference type="InterPro" id="IPR023005">
    <property type="entry name" value="Nucleoside_diP_kinase_AS"/>
</dbReference>
<dbReference type="PROSITE" id="PS51374">
    <property type="entry name" value="NDPK_LIKE"/>
    <property type="match status" value="1"/>
</dbReference>
<comment type="subcellular location">
    <subcellularLocation>
        <location evidence="3">Cell projection</location>
        <location evidence="3">Cilium</location>
    </subcellularLocation>
</comment>
<feature type="binding site" evidence="6">
    <location>
        <position position="853"/>
    </location>
    <ligand>
        <name>ATP</name>
        <dbReference type="ChEBI" id="CHEBI:30616"/>
    </ligand>
</feature>
<organism evidence="9 10">
    <name type="scientific">Citrus x changshan-huyou</name>
    <dbReference type="NCBI Taxonomy" id="2935761"/>
    <lineage>
        <taxon>Eukaryota</taxon>
        <taxon>Viridiplantae</taxon>
        <taxon>Streptophyta</taxon>
        <taxon>Embryophyta</taxon>
        <taxon>Tracheophyta</taxon>
        <taxon>Spermatophyta</taxon>
        <taxon>Magnoliopsida</taxon>
        <taxon>eudicotyledons</taxon>
        <taxon>Gunneridae</taxon>
        <taxon>Pentapetalae</taxon>
        <taxon>rosids</taxon>
        <taxon>malvids</taxon>
        <taxon>Sapindales</taxon>
        <taxon>Rutaceae</taxon>
        <taxon>Aurantioideae</taxon>
        <taxon>Citrus</taxon>
    </lineage>
</organism>
<dbReference type="PANTHER" id="PTHR46503:SF9">
    <property type="entry name" value="INTER ALPHA-TRYPSIN INHIBITOR, HEAVY CHAIN-LIKE PROTEIN"/>
    <property type="match status" value="1"/>
</dbReference>
<dbReference type="InterPro" id="IPR034907">
    <property type="entry name" value="NDK-like_dom"/>
</dbReference>
<feature type="active site" description="Pros-phosphohistidine intermediate" evidence="6">
    <location>
        <position position="914"/>
    </location>
</feature>
<dbReference type="GO" id="GO:0004550">
    <property type="term" value="F:nucleoside diphosphate kinase activity"/>
    <property type="evidence" value="ECO:0007669"/>
    <property type="project" value="UniProtKB-EC"/>
</dbReference>
<dbReference type="InterPro" id="IPR036854">
    <property type="entry name" value="Photo_II_D1/D2_sf"/>
</dbReference>
<reference evidence="9 10" key="1">
    <citation type="submission" date="2024-05" db="EMBL/GenBank/DDBJ databases">
        <title>Haplotype-resolved chromosome-level genome assembly of Huyou (Citrus changshanensis).</title>
        <authorList>
            <person name="Miao C."/>
            <person name="Chen W."/>
            <person name="Wu Y."/>
            <person name="Wang L."/>
            <person name="Zhao S."/>
            <person name="Grierson D."/>
            <person name="Xu C."/>
            <person name="Chen K."/>
        </authorList>
    </citation>
    <scope>NUCLEOTIDE SEQUENCE [LARGE SCALE GENOMIC DNA]</scope>
    <source>
        <strain evidence="9">01-14</strain>
        <tissue evidence="9">Leaf</tissue>
    </source>
</reference>
<dbReference type="PROSITE" id="PS00469">
    <property type="entry name" value="NDPK"/>
    <property type="match status" value="1"/>
</dbReference>
<evidence type="ECO:0000256" key="4">
    <source>
        <dbReference type="ARBA" id="ARBA00022801"/>
    </source>
</evidence>
<dbReference type="GO" id="GO:0009772">
    <property type="term" value="P:photosynthetic electron transport in photosystem II"/>
    <property type="evidence" value="ECO:0007669"/>
    <property type="project" value="InterPro"/>
</dbReference>
<feature type="binding site" evidence="6">
    <location>
        <position position="901"/>
    </location>
    <ligand>
        <name>ATP</name>
        <dbReference type="ChEBI" id="CHEBI:30616"/>
    </ligand>
</feature>
<evidence type="ECO:0000256" key="3">
    <source>
        <dbReference type="ARBA" id="ARBA00004138"/>
    </source>
</evidence>
<comment type="caution">
    <text evidence="9">The sequence shown here is derived from an EMBL/GenBank/DDBJ whole genome shotgun (WGS) entry which is preliminary data.</text>
</comment>
<dbReference type="GO" id="GO:0016787">
    <property type="term" value="F:hydrolase activity"/>
    <property type="evidence" value="ECO:0007669"/>
    <property type="project" value="UniProtKB-KW"/>
</dbReference>
<dbReference type="GO" id="GO:0006241">
    <property type="term" value="P:CTP biosynthetic process"/>
    <property type="evidence" value="ECO:0007669"/>
    <property type="project" value="InterPro"/>
</dbReference>
<evidence type="ECO:0000256" key="6">
    <source>
        <dbReference type="PROSITE-ProRule" id="PRU00706"/>
    </source>
</evidence>
<protein>
    <recommendedName>
        <fullName evidence="8">VWFA domain-containing protein</fullName>
    </recommendedName>
</protein>
<feature type="binding site" evidence="6">
    <location>
        <position position="887"/>
    </location>
    <ligand>
        <name>ATP</name>
        <dbReference type="ChEBI" id="CHEBI:30616"/>
    </ligand>
</feature>
<evidence type="ECO:0000313" key="9">
    <source>
        <dbReference type="EMBL" id="KAK9228856.1"/>
    </source>
</evidence>
<keyword evidence="10" id="KW-1185">Reference proteome</keyword>
<dbReference type="SUPFAM" id="SSF54919">
    <property type="entry name" value="Nucleoside diphosphate kinase, NDK"/>
    <property type="match status" value="1"/>
</dbReference>
<evidence type="ECO:0000313" key="10">
    <source>
        <dbReference type="Proteomes" id="UP001428341"/>
    </source>
</evidence>
<evidence type="ECO:0000256" key="5">
    <source>
        <dbReference type="ARBA" id="ARBA00023273"/>
    </source>
</evidence>
<comment type="similarity">
    <text evidence="6 7">Belongs to the NDK family.</text>
</comment>
<dbReference type="PROSITE" id="PS50234">
    <property type="entry name" value="VWFA"/>
    <property type="match status" value="1"/>
</dbReference>
<dbReference type="SUPFAM" id="SSF81483">
    <property type="entry name" value="Bacterial photosystem II reaction centre, L and M subunits"/>
    <property type="match status" value="1"/>
</dbReference>